<dbReference type="SMART" id="SM00829">
    <property type="entry name" value="PKS_ER"/>
    <property type="match status" value="1"/>
</dbReference>
<dbReference type="CDD" id="cd05276">
    <property type="entry name" value="p53_inducible_oxidoreductase"/>
    <property type="match status" value="1"/>
</dbReference>
<reference evidence="4 5" key="1">
    <citation type="submission" date="2020-08" db="EMBL/GenBank/DDBJ databases">
        <title>Genomic Encyclopedia of Type Strains, Phase IV (KMG-IV): sequencing the most valuable type-strain genomes for metagenomic binning, comparative biology and taxonomic classification.</title>
        <authorList>
            <person name="Goeker M."/>
        </authorList>
    </citation>
    <scope>NUCLEOTIDE SEQUENCE [LARGE SCALE GENOMIC DNA]</scope>
    <source>
        <strain evidence="4 5">DSM 19979</strain>
    </source>
</reference>
<dbReference type="EMBL" id="JACIDJ010000007">
    <property type="protein sequence ID" value="MBB3899903.1"/>
    <property type="molecule type" value="Genomic_DNA"/>
</dbReference>
<dbReference type="AlphaFoldDB" id="A0A840AH64"/>
<proteinExistence type="predicted"/>
<keyword evidence="2 4" id="KW-0560">Oxidoreductase</keyword>
<evidence type="ECO:0000313" key="5">
    <source>
        <dbReference type="Proteomes" id="UP000553193"/>
    </source>
</evidence>
<dbReference type="InterPro" id="IPR014189">
    <property type="entry name" value="Quinone_OxRdtase_PIG3"/>
</dbReference>
<dbReference type="InterPro" id="IPR013149">
    <property type="entry name" value="ADH-like_C"/>
</dbReference>
<evidence type="ECO:0000256" key="1">
    <source>
        <dbReference type="ARBA" id="ARBA00022857"/>
    </source>
</evidence>
<dbReference type="Pfam" id="PF08240">
    <property type="entry name" value="ADH_N"/>
    <property type="match status" value="1"/>
</dbReference>
<dbReference type="SUPFAM" id="SSF51735">
    <property type="entry name" value="NAD(P)-binding Rossmann-fold domains"/>
    <property type="match status" value="1"/>
</dbReference>
<dbReference type="GO" id="GO:0003960">
    <property type="term" value="F:quinone reductase (NADPH) activity"/>
    <property type="evidence" value="ECO:0007669"/>
    <property type="project" value="UniProtKB-EC"/>
</dbReference>
<evidence type="ECO:0000313" key="4">
    <source>
        <dbReference type="EMBL" id="MBB3899903.1"/>
    </source>
</evidence>
<dbReference type="Proteomes" id="UP000553193">
    <property type="component" value="Unassembled WGS sequence"/>
</dbReference>
<gene>
    <name evidence="4" type="ORF">GGQ83_003370</name>
</gene>
<dbReference type="Gene3D" id="3.40.50.720">
    <property type="entry name" value="NAD(P)-binding Rossmann-like Domain"/>
    <property type="match status" value="1"/>
</dbReference>
<protein>
    <submittedName>
        <fullName evidence="4">NADPH2:quinone reductase</fullName>
        <ecNumber evidence="4">1.6.5.5</ecNumber>
    </submittedName>
</protein>
<keyword evidence="5" id="KW-1185">Reference proteome</keyword>
<comment type="caution">
    <text evidence="4">The sequence shown here is derived from an EMBL/GenBank/DDBJ whole genome shotgun (WGS) entry which is preliminary data.</text>
</comment>
<dbReference type="RefSeq" id="WP_207018303.1">
    <property type="nucleotide sequence ID" value="NZ_JACIDJ010000007.1"/>
</dbReference>
<name>A0A840AH64_9PROT</name>
<evidence type="ECO:0000259" key="3">
    <source>
        <dbReference type="SMART" id="SM00829"/>
    </source>
</evidence>
<feature type="domain" description="Enoyl reductase (ER)" evidence="3">
    <location>
        <begin position="14"/>
        <end position="333"/>
    </location>
</feature>
<evidence type="ECO:0000256" key="2">
    <source>
        <dbReference type="ARBA" id="ARBA00023002"/>
    </source>
</evidence>
<dbReference type="GO" id="GO:0070402">
    <property type="term" value="F:NADPH binding"/>
    <property type="evidence" value="ECO:0007669"/>
    <property type="project" value="TreeGrafter"/>
</dbReference>
<dbReference type="Pfam" id="PF00107">
    <property type="entry name" value="ADH_zinc_N"/>
    <property type="match status" value="1"/>
</dbReference>
<dbReference type="PANTHER" id="PTHR48106">
    <property type="entry name" value="QUINONE OXIDOREDUCTASE PIG3-RELATED"/>
    <property type="match status" value="1"/>
</dbReference>
<accession>A0A840AH64</accession>
<keyword evidence="1" id="KW-0521">NADP</keyword>
<dbReference type="InterPro" id="IPR020843">
    <property type="entry name" value="ER"/>
</dbReference>
<dbReference type="NCBIfam" id="TIGR02824">
    <property type="entry name" value="quinone_pig3"/>
    <property type="match status" value="1"/>
</dbReference>
<dbReference type="InterPro" id="IPR036291">
    <property type="entry name" value="NAD(P)-bd_dom_sf"/>
</dbReference>
<dbReference type="InterPro" id="IPR011032">
    <property type="entry name" value="GroES-like_sf"/>
</dbReference>
<sequence>MPETMTYIAHGAGGGPEVMAPATGPLPVPAADEVLIRVMATGVNRPDVAQRAGSYPPPPGASPILGLECAGEVVACGPDVRGFKPGDRVCALTNGGAYAQYCTAPEAQTLPWPKGFDAIRAAALPETYFTVWANLFGTSHASAGRLAAGETVLVHGGSSGIGVTAIQLAKAFGATVITTVGSAEKAKAVLGFGADHAINYREQDFVDEVKRITGGKLLDVVLCMVGAPYFGKNLRCLRMDGRLVLIAFLGGETAEPTDLRPIMMRRLTVTGSTMRPRTTTQKGEIAAALREKVWPLLERGSFAPHIHATFPLAQAAEAHRLMESSAHIGKIMLHVAD</sequence>
<organism evidence="4 5">
    <name type="scientific">Roseococcus suduntuyensis</name>
    <dbReference type="NCBI Taxonomy" id="455361"/>
    <lineage>
        <taxon>Bacteria</taxon>
        <taxon>Pseudomonadati</taxon>
        <taxon>Pseudomonadota</taxon>
        <taxon>Alphaproteobacteria</taxon>
        <taxon>Acetobacterales</taxon>
        <taxon>Roseomonadaceae</taxon>
        <taxon>Roseococcus</taxon>
    </lineage>
</organism>
<dbReference type="InterPro" id="IPR013154">
    <property type="entry name" value="ADH-like_N"/>
</dbReference>
<dbReference type="Gene3D" id="3.90.180.10">
    <property type="entry name" value="Medium-chain alcohol dehydrogenases, catalytic domain"/>
    <property type="match status" value="1"/>
</dbReference>
<dbReference type="SUPFAM" id="SSF50129">
    <property type="entry name" value="GroES-like"/>
    <property type="match status" value="1"/>
</dbReference>
<dbReference type="EC" id="1.6.5.5" evidence="4"/>
<dbReference type="PANTHER" id="PTHR48106:SF8">
    <property type="entry name" value="OS02G0805600 PROTEIN"/>
    <property type="match status" value="1"/>
</dbReference>